<protein>
    <submittedName>
        <fullName evidence="2">DUF3145 domain-containing protein</fullName>
    </submittedName>
</protein>
<dbReference type="AlphaFoldDB" id="A0A2N6SZ69"/>
<organism evidence="2 3">
    <name type="scientific">Corynebacterium xerosis</name>
    <dbReference type="NCBI Taxonomy" id="1725"/>
    <lineage>
        <taxon>Bacteria</taxon>
        <taxon>Bacillati</taxon>
        <taxon>Actinomycetota</taxon>
        <taxon>Actinomycetes</taxon>
        <taxon>Mycobacteriales</taxon>
        <taxon>Corynebacteriaceae</taxon>
        <taxon>Corynebacterium</taxon>
    </lineage>
</organism>
<dbReference type="Pfam" id="PF11343">
    <property type="entry name" value="DUF3145"/>
    <property type="match status" value="1"/>
</dbReference>
<reference evidence="2 3" key="1">
    <citation type="submission" date="2017-09" db="EMBL/GenBank/DDBJ databases">
        <title>Bacterial strain isolated from the female urinary microbiota.</title>
        <authorList>
            <person name="Thomas-White K."/>
            <person name="Kumar N."/>
            <person name="Forster S."/>
            <person name="Putonti C."/>
            <person name="Lawley T."/>
            <person name="Wolfe A.J."/>
        </authorList>
    </citation>
    <scope>NUCLEOTIDE SEQUENCE [LARGE SCALE GENOMIC DNA]</scope>
    <source>
        <strain evidence="2 3">UMB0908</strain>
    </source>
</reference>
<evidence type="ECO:0000313" key="3">
    <source>
        <dbReference type="Proteomes" id="UP000235363"/>
    </source>
</evidence>
<evidence type="ECO:0000256" key="1">
    <source>
        <dbReference type="SAM" id="MobiDB-lite"/>
    </source>
</evidence>
<sequence>MSRHDSTGVLWIHAARPALTPHVAWALARAGMTLPDGTRPAASIWRARPDDATRVCAEIEWRGPAGAAARLVGDLARWPDLTFEITEDPTVDIPGAQGQRHCHVPALGTWSGVTDAVGDIQIGEQRLRAIMAAHRGDAPGMARALDAELGTAWDAALEPLRPGTSGFEAWEPVAAGSGSGSLDDAHPDTSSALPQGEPGECAAGDGEGIICDVVELLPRRAVM</sequence>
<feature type="region of interest" description="Disordered" evidence="1">
    <location>
        <begin position="172"/>
        <end position="201"/>
    </location>
</feature>
<dbReference type="RefSeq" id="WP_102212774.1">
    <property type="nucleotide sequence ID" value="NZ_PNHF01000012.1"/>
</dbReference>
<dbReference type="EMBL" id="PNHF01000012">
    <property type="protein sequence ID" value="PMC62356.1"/>
    <property type="molecule type" value="Genomic_DNA"/>
</dbReference>
<comment type="caution">
    <text evidence="2">The sequence shown here is derived from an EMBL/GenBank/DDBJ whole genome shotgun (WGS) entry which is preliminary data.</text>
</comment>
<gene>
    <name evidence="2" type="ORF">CJ204_06430</name>
</gene>
<dbReference type="Proteomes" id="UP000235363">
    <property type="component" value="Unassembled WGS sequence"/>
</dbReference>
<accession>A0A2N6SZ69</accession>
<name>A0A2N6SZ69_9CORY</name>
<dbReference type="InterPro" id="IPR021491">
    <property type="entry name" value="DUF3145"/>
</dbReference>
<evidence type="ECO:0000313" key="2">
    <source>
        <dbReference type="EMBL" id="PMC62356.1"/>
    </source>
</evidence>
<proteinExistence type="predicted"/>